<dbReference type="WBParaSite" id="SMUV_0000125901-mRNA-1">
    <property type="protein sequence ID" value="SMUV_0000125901-mRNA-1"/>
    <property type="gene ID" value="SMUV_0000125901"/>
</dbReference>
<organism evidence="1 2">
    <name type="scientific">Syphacia muris</name>
    <dbReference type="NCBI Taxonomy" id="451379"/>
    <lineage>
        <taxon>Eukaryota</taxon>
        <taxon>Metazoa</taxon>
        <taxon>Ecdysozoa</taxon>
        <taxon>Nematoda</taxon>
        <taxon>Chromadorea</taxon>
        <taxon>Rhabditida</taxon>
        <taxon>Spirurina</taxon>
        <taxon>Oxyuridomorpha</taxon>
        <taxon>Oxyuroidea</taxon>
        <taxon>Oxyuridae</taxon>
        <taxon>Syphacia</taxon>
    </lineage>
</organism>
<name>A0A0N5AAT3_9BILA</name>
<accession>A0A0N5AAT3</accession>
<protein>
    <submittedName>
        <fullName evidence="2">MucBP domain-containing protein</fullName>
    </submittedName>
</protein>
<evidence type="ECO:0000313" key="1">
    <source>
        <dbReference type="Proteomes" id="UP000046393"/>
    </source>
</evidence>
<dbReference type="Proteomes" id="UP000046393">
    <property type="component" value="Unplaced"/>
</dbReference>
<evidence type="ECO:0000313" key="2">
    <source>
        <dbReference type="WBParaSite" id="SMUV_0000125901-mRNA-1"/>
    </source>
</evidence>
<keyword evidence="1" id="KW-1185">Reference proteome</keyword>
<sequence length="230" mass="26100">MLAANSYRQQPAYGWITYQAYDNRFYQSPTYYITFPTYAYNQQTTFGSPIPTANIATTATTTANGIDYNLLTRVMKGKNHHVESVQLKPFKDYATNFSTRNKNEPNGKQNQKGNKFATGYQTLQKQYLSSDNLLTKNDELQPDILATVDKTENGRYINLGSTDAYTLLPVIEIPGNTATIHVHSIKKLPNTQILENVNIVIDDDVTPPTVGRLYFDGHKLQRLKTYNEKI</sequence>
<reference evidence="2" key="1">
    <citation type="submission" date="2017-02" db="UniProtKB">
        <authorList>
            <consortium name="WormBaseParasite"/>
        </authorList>
    </citation>
    <scope>IDENTIFICATION</scope>
</reference>
<proteinExistence type="predicted"/>
<dbReference type="AlphaFoldDB" id="A0A0N5AAT3"/>